<feature type="signal peptide" evidence="2">
    <location>
        <begin position="1"/>
        <end position="16"/>
    </location>
</feature>
<reference evidence="3" key="1">
    <citation type="submission" date="2022-12" db="EMBL/GenBank/DDBJ databases">
        <title>Chromosome-level genome assembly of the bean flower thrips Megalurothrips usitatus.</title>
        <authorList>
            <person name="Ma L."/>
            <person name="Liu Q."/>
            <person name="Li H."/>
            <person name="Cai W."/>
        </authorList>
    </citation>
    <scope>NUCLEOTIDE SEQUENCE</scope>
    <source>
        <strain evidence="3">Cailab_2022a</strain>
    </source>
</reference>
<comment type="caution">
    <text evidence="3">The sequence shown here is derived from an EMBL/GenBank/DDBJ whole genome shotgun (WGS) entry which is preliminary data.</text>
</comment>
<proteinExistence type="predicted"/>
<feature type="region of interest" description="Disordered" evidence="1">
    <location>
        <begin position="83"/>
        <end position="122"/>
    </location>
</feature>
<evidence type="ECO:0000313" key="4">
    <source>
        <dbReference type="Proteomes" id="UP001075354"/>
    </source>
</evidence>
<feature type="chain" id="PRO_5043764983" evidence="2">
    <location>
        <begin position="17"/>
        <end position="663"/>
    </location>
</feature>
<feature type="compositionally biased region" description="Basic and acidic residues" evidence="1">
    <location>
        <begin position="137"/>
        <end position="151"/>
    </location>
</feature>
<dbReference type="Proteomes" id="UP001075354">
    <property type="component" value="Chromosome 15"/>
</dbReference>
<evidence type="ECO:0000256" key="2">
    <source>
        <dbReference type="SAM" id="SignalP"/>
    </source>
</evidence>
<feature type="region of interest" description="Disordered" evidence="1">
    <location>
        <begin position="134"/>
        <end position="411"/>
    </location>
</feature>
<keyword evidence="2" id="KW-0732">Signal</keyword>
<sequence length="663" mass="66455">MKILCIAAAFCVAAHATPVPATFNLGAASSLAGLSQLAERAASLADAGHGAVLTVSLAAAPDADDNRDSGDDAELALNLDADLANEEGDREDDHSPADDEDDCDDHDHTGGRGAGLSDGLSDKENVDAVLEVADDGIDQKGDGDDDGKLEAGADSEASEEDVDGELGISIGAGLDGEEGDNGQEDADAGRRSGRVEDGGDDVLTFDIGVDFNDEGDDGRRAEAGHSAGADDVLAVSFDVGREDGDEDDASEASVDGLDGVPSDSGEDAGAAEESERGKGDGGEPDLDGTLTARVGLDLESEGDSEAADAEKSSDHGNGSGDDDVGGKDSLESDLTVSIGSDLKDEEDDGERVSASLSPRDKDSQDSEAGKDDHDSGLYAGALENGGGEGHAEGDRAAGGRDEAPGHADDDLVDDLIVRLAAELEEDRGHDKEVDADAEAAGGSEDDLDEGLSVGIVADLEAQGDDDEKVPAGRSDAENEARGKDKAGDDVAVSLGISLHGEQGDGEPEGGKLGGDLGDEPVRVAASLHTEDGDAEGEGSGRGHGADFGASADDKGGPDDLDGEDDGKLGVGHAATRDAATDGDLDAGLAVHVGAAAPEDEGTDDAGRIEFSSGAAAPDAAVVTGGRGRPAVHAAARAAGAPHLRALFRGGRSRRTRSPDANLL</sequence>
<evidence type="ECO:0000256" key="1">
    <source>
        <dbReference type="SAM" id="MobiDB-lite"/>
    </source>
</evidence>
<protein>
    <submittedName>
        <fullName evidence="3">Uncharacterized protein</fullName>
    </submittedName>
</protein>
<feature type="compositionally biased region" description="Acidic residues" evidence="1">
    <location>
        <begin position="175"/>
        <end position="186"/>
    </location>
</feature>
<keyword evidence="4" id="KW-1185">Reference proteome</keyword>
<feature type="compositionally biased region" description="Acidic residues" evidence="1">
    <location>
        <begin position="435"/>
        <end position="449"/>
    </location>
</feature>
<feature type="compositionally biased region" description="Basic and acidic residues" evidence="1">
    <location>
        <begin position="358"/>
        <end position="375"/>
    </location>
</feature>
<feature type="compositionally biased region" description="Acidic residues" evidence="1">
    <location>
        <begin position="298"/>
        <end position="307"/>
    </location>
</feature>
<feature type="compositionally biased region" description="Basic and acidic residues" evidence="1">
    <location>
        <begin position="187"/>
        <end position="197"/>
    </location>
</feature>
<evidence type="ECO:0000313" key="3">
    <source>
        <dbReference type="EMBL" id="KAJ1520315.1"/>
    </source>
</evidence>
<feature type="region of interest" description="Disordered" evidence="1">
    <location>
        <begin position="423"/>
        <end position="627"/>
    </location>
</feature>
<feature type="compositionally biased region" description="Basic and acidic residues" evidence="1">
    <location>
        <begin position="389"/>
        <end position="409"/>
    </location>
</feature>
<name>A0AAV7X321_9NEOP</name>
<accession>A0AAV7X321</accession>
<dbReference type="EMBL" id="JAPTSV010000015">
    <property type="protein sequence ID" value="KAJ1520315.1"/>
    <property type="molecule type" value="Genomic_DNA"/>
</dbReference>
<organism evidence="3 4">
    <name type="scientific">Megalurothrips usitatus</name>
    <name type="common">bean blossom thrips</name>
    <dbReference type="NCBI Taxonomy" id="439358"/>
    <lineage>
        <taxon>Eukaryota</taxon>
        <taxon>Metazoa</taxon>
        <taxon>Ecdysozoa</taxon>
        <taxon>Arthropoda</taxon>
        <taxon>Hexapoda</taxon>
        <taxon>Insecta</taxon>
        <taxon>Pterygota</taxon>
        <taxon>Neoptera</taxon>
        <taxon>Paraneoptera</taxon>
        <taxon>Thysanoptera</taxon>
        <taxon>Terebrantia</taxon>
        <taxon>Thripoidea</taxon>
        <taxon>Thripidae</taxon>
        <taxon>Megalurothrips</taxon>
    </lineage>
</organism>
<feature type="compositionally biased region" description="Basic and acidic residues" evidence="1">
    <location>
        <begin position="468"/>
        <end position="488"/>
    </location>
</feature>
<gene>
    <name evidence="3" type="ORF">ONE63_004514</name>
</gene>
<dbReference type="AlphaFoldDB" id="A0AAV7X321"/>